<dbReference type="EMBL" id="JALJOV010000226">
    <property type="protein sequence ID" value="KAK9865684.1"/>
    <property type="molecule type" value="Genomic_DNA"/>
</dbReference>
<dbReference type="InterPro" id="IPR052355">
    <property type="entry name" value="CENP-V-like"/>
</dbReference>
<gene>
    <name evidence="5" type="ORF">WJX84_003017</name>
</gene>
<proteinExistence type="inferred from homology"/>
<comment type="similarity">
    <text evidence="1">Belongs to the Gfa family.</text>
</comment>
<organism evidence="5 6">
    <name type="scientific">Apatococcus fuscideae</name>
    <dbReference type="NCBI Taxonomy" id="2026836"/>
    <lineage>
        <taxon>Eukaryota</taxon>
        <taxon>Viridiplantae</taxon>
        <taxon>Chlorophyta</taxon>
        <taxon>core chlorophytes</taxon>
        <taxon>Trebouxiophyceae</taxon>
        <taxon>Chlorellales</taxon>
        <taxon>Chlorellaceae</taxon>
        <taxon>Apatococcus</taxon>
    </lineage>
</organism>
<dbReference type="InterPro" id="IPR011057">
    <property type="entry name" value="Mss4-like_sf"/>
</dbReference>
<evidence type="ECO:0000256" key="1">
    <source>
        <dbReference type="ARBA" id="ARBA00005495"/>
    </source>
</evidence>
<evidence type="ECO:0000256" key="3">
    <source>
        <dbReference type="ARBA" id="ARBA00022833"/>
    </source>
</evidence>
<name>A0AAW1T813_9CHLO</name>
<keyword evidence="6" id="KW-1185">Reference proteome</keyword>
<dbReference type="InterPro" id="IPR006913">
    <property type="entry name" value="CENP-V/GFA"/>
</dbReference>
<evidence type="ECO:0000313" key="6">
    <source>
        <dbReference type="Proteomes" id="UP001485043"/>
    </source>
</evidence>
<dbReference type="GO" id="GO:0016846">
    <property type="term" value="F:carbon-sulfur lyase activity"/>
    <property type="evidence" value="ECO:0007669"/>
    <property type="project" value="InterPro"/>
</dbReference>
<dbReference type="PANTHER" id="PTHR28620:SF1">
    <property type="entry name" value="CENP-V_GFA DOMAIN-CONTAINING PROTEIN"/>
    <property type="match status" value="1"/>
</dbReference>
<dbReference type="Gene3D" id="2.170.150.70">
    <property type="match status" value="1"/>
</dbReference>
<sequence length="66" mass="7455">MSFAVTHTGGCHCGAIRFKFQASPRFTAWCCNCSICAIKRNDHVIVPEQKFQLLQGQAQLSLYTKY</sequence>
<reference evidence="5 6" key="1">
    <citation type="journal article" date="2024" name="Nat. Commun.">
        <title>Phylogenomics reveals the evolutionary origins of lichenization in chlorophyte algae.</title>
        <authorList>
            <person name="Puginier C."/>
            <person name="Libourel C."/>
            <person name="Otte J."/>
            <person name="Skaloud P."/>
            <person name="Haon M."/>
            <person name="Grisel S."/>
            <person name="Petersen M."/>
            <person name="Berrin J.G."/>
            <person name="Delaux P.M."/>
            <person name="Dal Grande F."/>
            <person name="Keller J."/>
        </authorList>
    </citation>
    <scope>NUCLEOTIDE SEQUENCE [LARGE SCALE GENOMIC DNA]</scope>
    <source>
        <strain evidence="5 6">SAG 2523</strain>
    </source>
</reference>
<comment type="caution">
    <text evidence="5">The sequence shown here is derived from an EMBL/GenBank/DDBJ whole genome shotgun (WGS) entry which is preliminary data.</text>
</comment>
<keyword evidence="2" id="KW-0479">Metal-binding</keyword>
<dbReference type="PROSITE" id="PS51891">
    <property type="entry name" value="CENP_V_GFA"/>
    <property type="match status" value="1"/>
</dbReference>
<evidence type="ECO:0000259" key="4">
    <source>
        <dbReference type="PROSITE" id="PS51891"/>
    </source>
</evidence>
<evidence type="ECO:0000313" key="5">
    <source>
        <dbReference type="EMBL" id="KAK9865684.1"/>
    </source>
</evidence>
<dbReference type="AlphaFoldDB" id="A0AAW1T813"/>
<dbReference type="PANTHER" id="PTHR28620">
    <property type="entry name" value="CENTROMERE PROTEIN V"/>
    <property type="match status" value="1"/>
</dbReference>
<dbReference type="Proteomes" id="UP001485043">
    <property type="component" value="Unassembled WGS sequence"/>
</dbReference>
<feature type="domain" description="CENP-V/GFA" evidence="4">
    <location>
        <begin position="7"/>
        <end position="66"/>
    </location>
</feature>
<keyword evidence="3" id="KW-0862">Zinc</keyword>
<dbReference type="Pfam" id="PF04828">
    <property type="entry name" value="GFA"/>
    <property type="match status" value="1"/>
</dbReference>
<evidence type="ECO:0000256" key="2">
    <source>
        <dbReference type="ARBA" id="ARBA00022723"/>
    </source>
</evidence>
<protein>
    <recommendedName>
        <fullName evidence="4">CENP-V/GFA domain-containing protein</fullName>
    </recommendedName>
</protein>
<dbReference type="GO" id="GO:0046872">
    <property type="term" value="F:metal ion binding"/>
    <property type="evidence" value="ECO:0007669"/>
    <property type="project" value="UniProtKB-KW"/>
</dbReference>
<dbReference type="SUPFAM" id="SSF51316">
    <property type="entry name" value="Mss4-like"/>
    <property type="match status" value="1"/>
</dbReference>
<accession>A0AAW1T813</accession>